<dbReference type="EMBL" id="NOXF01000003">
    <property type="protein sequence ID" value="PEQ24944.1"/>
    <property type="molecule type" value="Genomic_DNA"/>
</dbReference>
<dbReference type="Pfam" id="PF00011">
    <property type="entry name" value="HSP20"/>
    <property type="match status" value="1"/>
</dbReference>
<dbReference type="Proteomes" id="UP000003490">
    <property type="component" value="Unassembled WGS sequence"/>
</dbReference>
<dbReference type="Proteomes" id="UP000220611">
    <property type="component" value="Unassembled WGS sequence"/>
</dbReference>
<dbReference type="CDD" id="cd06471">
    <property type="entry name" value="ACD_LpsHSP_like"/>
    <property type="match status" value="1"/>
</dbReference>
<evidence type="ECO:0000313" key="7">
    <source>
        <dbReference type="Proteomes" id="UP000220611"/>
    </source>
</evidence>
<reference evidence="4 6" key="2">
    <citation type="submission" date="2007-08" db="EMBL/GenBank/DDBJ databases">
        <authorList>
            <person name="Fulton L."/>
            <person name="Clifton S."/>
            <person name="Fulton B."/>
            <person name="Xu J."/>
            <person name="Minx P."/>
            <person name="Pepin K.H."/>
            <person name="Johnson M."/>
            <person name="Thiruvilangam P."/>
            <person name="Bhonagiri V."/>
            <person name="Nash W.E."/>
            <person name="Wang C."/>
            <person name="Mardis E.R."/>
            <person name="Wilson R.K."/>
        </authorList>
    </citation>
    <scope>NUCLEOTIDE SEQUENCE [LARGE SCALE GENOMIC DNA]</scope>
    <source>
        <strain evidence="4 6">DSM 753</strain>
    </source>
</reference>
<dbReference type="InterPro" id="IPR002068">
    <property type="entry name" value="A-crystallin/Hsp20_dom"/>
</dbReference>
<reference evidence="5 7" key="3">
    <citation type="submission" date="2017-07" db="EMBL/GenBank/DDBJ databases">
        <title>Prevalence of linear plasmids in Cutibacterium (Propionibacterium) acnes isolates obtained from prostatic tissue.</title>
        <authorList>
            <person name="Davidsson S."/>
            <person name="Carlsson J."/>
            <person name="Molling P."/>
            <person name="Andren O."/>
            <person name="Andersson S.-O."/>
            <person name="Brzuszkiewicz E."/>
            <person name="Poehlein A."/>
            <person name="Al-Zeer M."/>
            <person name="Brinkmann V."/>
            <person name="Scavenius C."/>
            <person name="Nazipi S."/>
            <person name="Soderquist B."/>
            <person name="Bruggemann H."/>
        </authorList>
    </citation>
    <scope>NUCLEOTIDE SEQUENCE [LARGE SCALE GENOMIC DNA]</scope>
    <source>
        <strain evidence="5 7">DSM 753</strain>
    </source>
</reference>
<name>A7VRF1_9FIRM</name>
<dbReference type="PANTHER" id="PTHR11527">
    <property type="entry name" value="HEAT-SHOCK PROTEIN 20 FAMILY MEMBER"/>
    <property type="match status" value="1"/>
</dbReference>
<protein>
    <submittedName>
        <fullName evidence="4">Hsp20/alpha crystallin family protein</fullName>
    </submittedName>
</protein>
<dbReference type="SUPFAM" id="SSF49764">
    <property type="entry name" value="HSP20-like chaperones"/>
    <property type="match status" value="1"/>
</dbReference>
<dbReference type="eggNOG" id="COG0071">
    <property type="taxonomic scope" value="Bacteria"/>
</dbReference>
<dbReference type="InterPro" id="IPR008978">
    <property type="entry name" value="HSP20-like_chaperone"/>
</dbReference>
<comment type="caution">
    <text evidence="4">The sequence shown here is derived from an EMBL/GenBank/DDBJ whole genome shotgun (WGS) entry which is preliminary data.</text>
</comment>
<comment type="similarity">
    <text evidence="1 2">Belongs to the small heat shock protein (HSP20) family.</text>
</comment>
<accession>A7VRF1</accession>
<evidence type="ECO:0000259" key="3">
    <source>
        <dbReference type="PROSITE" id="PS01031"/>
    </source>
</evidence>
<sequence>MISAKFFHNPRLYYNHQERKGPVKIDRSKLKNGGISMFDLMPFNRREDNLFHYLDNLEKNFWGDLATNVSSFRTDVLDKGDKFVLEAELPGFQKEDIDIHVEGNTLTISAQHKEESEEKKDDKFVRRERKYGSFTRSFDISDIDQAKINASYDNGILSVELPKQVEVVPAPTKIDIK</sequence>
<dbReference type="EMBL" id="ABCB02000016">
    <property type="protein sequence ID" value="EDO62273.1"/>
    <property type="molecule type" value="Genomic_DNA"/>
</dbReference>
<dbReference type="HOGENOM" id="CLU_046737_8_3_9"/>
<evidence type="ECO:0000313" key="4">
    <source>
        <dbReference type="EMBL" id="EDO62273.1"/>
    </source>
</evidence>
<gene>
    <name evidence="5" type="ORF">CH238_05740</name>
    <name evidence="4" type="ORF">CLOLEP_01134</name>
</gene>
<dbReference type="InterPro" id="IPR031107">
    <property type="entry name" value="Small_HSP"/>
</dbReference>
<proteinExistence type="inferred from homology"/>
<organism evidence="4 6">
    <name type="scientific">[Clostridium] leptum DSM 753</name>
    <dbReference type="NCBI Taxonomy" id="428125"/>
    <lineage>
        <taxon>Bacteria</taxon>
        <taxon>Bacillati</taxon>
        <taxon>Bacillota</taxon>
        <taxon>Clostridia</taxon>
        <taxon>Eubacteriales</taxon>
        <taxon>Oscillospiraceae</taxon>
        <taxon>Oscillospiraceae incertae sedis</taxon>
    </lineage>
</organism>
<keyword evidence="7" id="KW-1185">Reference proteome</keyword>
<evidence type="ECO:0000313" key="6">
    <source>
        <dbReference type="Proteomes" id="UP000003490"/>
    </source>
</evidence>
<reference evidence="4 6" key="1">
    <citation type="submission" date="2007-08" db="EMBL/GenBank/DDBJ databases">
        <title>Draft genome sequence of Clostridium leptum (DSM 753).</title>
        <authorList>
            <person name="Sudarsanam P."/>
            <person name="Ley R."/>
            <person name="Guruge J."/>
            <person name="Turnbaugh P.J."/>
            <person name="Mahowald M."/>
            <person name="Liep D."/>
            <person name="Gordon J."/>
        </authorList>
    </citation>
    <scope>NUCLEOTIDE SEQUENCE [LARGE SCALE GENOMIC DNA]</scope>
    <source>
        <strain evidence="4 6">DSM 753</strain>
    </source>
</reference>
<evidence type="ECO:0000256" key="1">
    <source>
        <dbReference type="PROSITE-ProRule" id="PRU00285"/>
    </source>
</evidence>
<evidence type="ECO:0000313" key="5">
    <source>
        <dbReference type="EMBL" id="PEQ24944.1"/>
    </source>
</evidence>
<feature type="domain" description="SHSP" evidence="3">
    <location>
        <begin position="65"/>
        <end position="177"/>
    </location>
</feature>
<dbReference type="Gene3D" id="2.60.40.790">
    <property type="match status" value="1"/>
</dbReference>
<dbReference type="PROSITE" id="PS01031">
    <property type="entry name" value="SHSP"/>
    <property type="match status" value="1"/>
</dbReference>
<dbReference type="AlphaFoldDB" id="A7VRF1"/>
<evidence type="ECO:0000256" key="2">
    <source>
        <dbReference type="RuleBase" id="RU003616"/>
    </source>
</evidence>